<name>A0A9P0GE90_9CUCU</name>
<dbReference type="Proteomes" id="UP001153636">
    <property type="component" value="Chromosome 23"/>
</dbReference>
<keyword evidence="2" id="KW-1185">Reference proteome</keyword>
<accession>A0A9P0GE90</accession>
<sequence length="123" mass="14747">MLTRPNYNCTNNQKEVQNVIKKVTESTEPKKTRKRLRKEFYEIWAECTSCAKSKRIVPAKIMKPPCSNKCKYKCINRITQEQRSILFDEYYNLIDINRKREFISRNWSRFSQTTDTHSLTAED</sequence>
<evidence type="ECO:0000313" key="2">
    <source>
        <dbReference type="Proteomes" id="UP001153636"/>
    </source>
</evidence>
<dbReference type="EMBL" id="OV651835">
    <property type="protein sequence ID" value="CAH1107676.1"/>
    <property type="molecule type" value="Genomic_DNA"/>
</dbReference>
<evidence type="ECO:0000313" key="1">
    <source>
        <dbReference type="EMBL" id="CAH1107676.1"/>
    </source>
</evidence>
<dbReference type="AlphaFoldDB" id="A0A9P0GE90"/>
<protein>
    <submittedName>
        <fullName evidence="1">Uncharacterized protein</fullName>
    </submittedName>
</protein>
<organism evidence="1 2">
    <name type="scientific">Psylliodes chrysocephalus</name>
    <dbReference type="NCBI Taxonomy" id="3402493"/>
    <lineage>
        <taxon>Eukaryota</taxon>
        <taxon>Metazoa</taxon>
        <taxon>Ecdysozoa</taxon>
        <taxon>Arthropoda</taxon>
        <taxon>Hexapoda</taxon>
        <taxon>Insecta</taxon>
        <taxon>Pterygota</taxon>
        <taxon>Neoptera</taxon>
        <taxon>Endopterygota</taxon>
        <taxon>Coleoptera</taxon>
        <taxon>Polyphaga</taxon>
        <taxon>Cucujiformia</taxon>
        <taxon>Chrysomeloidea</taxon>
        <taxon>Chrysomelidae</taxon>
        <taxon>Galerucinae</taxon>
        <taxon>Alticini</taxon>
        <taxon>Psylliodes</taxon>
    </lineage>
</organism>
<gene>
    <name evidence="1" type="ORF">PSYICH_LOCUS8337</name>
</gene>
<proteinExistence type="predicted"/>
<dbReference type="OrthoDB" id="6780244at2759"/>
<reference evidence="1" key="1">
    <citation type="submission" date="2022-01" db="EMBL/GenBank/DDBJ databases">
        <authorList>
            <person name="King R."/>
        </authorList>
    </citation>
    <scope>NUCLEOTIDE SEQUENCE</scope>
</reference>